<evidence type="ECO:0000256" key="2">
    <source>
        <dbReference type="ARBA" id="ARBA00023002"/>
    </source>
</evidence>
<accession>A0A1H5T1P5</accession>
<organism evidence="5 6">
    <name type="scientific">Thermomonospora echinospora</name>
    <dbReference type="NCBI Taxonomy" id="1992"/>
    <lineage>
        <taxon>Bacteria</taxon>
        <taxon>Bacillati</taxon>
        <taxon>Actinomycetota</taxon>
        <taxon>Actinomycetes</taxon>
        <taxon>Streptosporangiales</taxon>
        <taxon>Thermomonosporaceae</taxon>
        <taxon>Thermomonospora</taxon>
    </lineage>
</organism>
<dbReference type="PRINTS" id="PR00080">
    <property type="entry name" value="SDRFAMILY"/>
</dbReference>
<dbReference type="PANTHER" id="PTHR44196">
    <property type="entry name" value="DEHYDROGENASE/REDUCTASE SDR FAMILY MEMBER 7B"/>
    <property type="match status" value="1"/>
</dbReference>
<dbReference type="RefSeq" id="WP_103935880.1">
    <property type="nucleotide sequence ID" value="NZ_FNVO01000001.1"/>
</dbReference>
<proteinExistence type="inferred from homology"/>
<dbReference type="Pfam" id="PF00106">
    <property type="entry name" value="adh_short"/>
    <property type="match status" value="1"/>
</dbReference>
<feature type="domain" description="Ketoreductase" evidence="4">
    <location>
        <begin position="11"/>
        <end position="204"/>
    </location>
</feature>
<keyword evidence="2" id="KW-0560">Oxidoreductase</keyword>
<comment type="similarity">
    <text evidence="1 3">Belongs to the short-chain dehydrogenases/reductases (SDR) family.</text>
</comment>
<dbReference type="SMART" id="SM00822">
    <property type="entry name" value="PKS_KR"/>
    <property type="match status" value="1"/>
</dbReference>
<dbReference type="SUPFAM" id="SSF51735">
    <property type="entry name" value="NAD(P)-binding Rossmann-fold domains"/>
    <property type="match status" value="1"/>
</dbReference>
<dbReference type="PRINTS" id="PR00081">
    <property type="entry name" value="GDHRDH"/>
</dbReference>
<dbReference type="FunFam" id="3.40.50.720:FF:000084">
    <property type="entry name" value="Short-chain dehydrogenase reductase"/>
    <property type="match status" value="1"/>
</dbReference>
<dbReference type="PANTHER" id="PTHR44196:SF1">
    <property type="entry name" value="DEHYDROGENASE_REDUCTASE SDR FAMILY MEMBER 7B"/>
    <property type="match status" value="1"/>
</dbReference>
<gene>
    <name evidence="5" type="ORF">SAMN04489712_101447</name>
</gene>
<dbReference type="InterPro" id="IPR002347">
    <property type="entry name" value="SDR_fam"/>
</dbReference>
<name>A0A1H5T1P5_9ACTN</name>
<evidence type="ECO:0000313" key="6">
    <source>
        <dbReference type="Proteomes" id="UP000236723"/>
    </source>
</evidence>
<evidence type="ECO:0000256" key="1">
    <source>
        <dbReference type="ARBA" id="ARBA00006484"/>
    </source>
</evidence>
<dbReference type="InterPro" id="IPR057326">
    <property type="entry name" value="KR_dom"/>
</dbReference>
<dbReference type="Proteomes" id="UP000236723">
    <property type="component" value="Unassembled WGS sequence"/>
</dbReference>
<sequence length="297" mass="30764">MSGHVTDFAGRVVVITGGASGIGRALGEAFVRAGSHVVLADVEKARLEETVHDLGGTVTGVVTDVTDPDSVEHLAEEVYRRHGAVHVLVNNAGVGAPSADVWDTTPNDWRWVHSVNVFGVAHGVQAFLPRMLAGGQPGHVVNTSSGDGAVNPLPGASVYAASKAAVSTLTECLAVQLAGRGAPIGVSLFLPAGGLLDTGLWTAERNRPAGLARERPRSTPSITVAQLVEAAAAAGRELPVQPLDELAATVLDGIREGAYCISVEREDAARTLHERADRFGRGEVPTIPSGHGILDRS</sequence>
<dbReference type="GO" id="GO:0016491">
    <property type="term" value="F:oxidoreductase activity"/>
    <property type="evidence" value="ECO:0007669"/>
    <property type="project" value="UniProtKB-KW"/>
</dbReference>
<dbReference type="InterPro" id="IPR036291">
    <property type="entry name" value="NAD(P)-bd_dom_sf"/>
</dbReference>
<dbReference type="CDD" id="cd05233">
    <property type="entry name" value="SDR_c"/>
    <property type="match status" value="1"/>
</dbReference>
<reference evidence="6" key="1">
    <citation type="submission" date="2016-10" db="EMBL/GenBank/DDBJ databases">
        <authorList>
            <person name="Varghese N."/>
            <person name="Submissions S."/>
        </authorList>
    </citation>
    <scope>NUCLEOTIDE SEQUENCE [LARGE SCALE GENOMIC DNA]</scope>
    <source>
        <strain evidence="6">DSM 43163</strain>
    </source>
</reference>
<dbReference type="AlphaFoldDB" id="A0A1H5T1P5"/>
<evidence type="ECO:0000313" key="5">
    <source>
        <dbReference type="EMBL" id="SEF56696.1"/>
    </source>
</evidence>
<dbReference type="EMBL" id="FNVO01000001">
    <property type="protein sequence ID" value="SEF56696.1"/>
    <property type="molecule type" value="Genomic_DNA"/>
</dbReference>
<keyword evidence="6" id="KW-1185">Reference proteome</keyword>
<evidence type="ECO:0000259" key="4">
    <source>
        <dbReference type="SMART" id="SM00822"/>
    </source>
</evidence>
<dbReference type="Gene3D" id="3.40.50.720">
    <property type="entry name" value="NAD(P)-binding Rossmann-like Domain"/>
    <property type="match status" value="1"/>
</dbReference>
<evidence type="ECO:0000256" key="3">
    <source>
        <dbReference type="RuleBase" id="RU000363"/>
    </source>
</evidence>
<dbReference type="OrthoDB" id="3691025at2"/>
<dbReference type="GO" id="GO:0016020">
    <property type="term" value="C:membrane"/>
    <property type="evidence" value="ECO:0007669"/>
    <property type="project" value="TreeGrafter"/>
</dbReference>
<protein>
    <submittedName>
        <fullName evidence="5">NADP-dependent 3-hydroxy acid dehydrogenase YdfG</fullName>
    </submittedName>
</protein>